<evidence type="ECO:0000313" key="2">
    <source>
        <dbReference type="EMBL" id="CAH2107333.1"/>
    </source>
</evidence>
<feature type="compositionally biased region" description="Polar residues" evidence="1">
    <location>
        <begin position="57"/>
        <end position="67"/>
    </location>
</feature>
<reference evidence="2" key="1">
    <citation type="submission" date="2022-03" db="EMBL/GenBank/DDBJ databases">
        <authorList>
            <person name="Tunstrom K."/>
        </authorList>
    </citation>
    <scope>NUCLEOTIDE SEQUENCE</scope>
</reference>
<dbReference type="Proteomes" id="UP001153954">
    <property type="component" value="Unassembled WGS sequence"/>
</dbReference>
<proteinExistence type="predicted"/>
<dbReference type="EMBL" id="CAKOGL010000030">
    <property type="protein sequence ID" value="CAH2107333.1"/>
    <property type="molecule type" value="Genomic_DNA"/>
</dbReference>
<comment type="caution">
    <text evidence="2">The sequence shown here is derived from an EMBL/GenBank/DDBJ whole genome shotgun (WGS) entry which is preliminary data.</text>
</comment>
<evidence type="ECO:0000256" key="1">
    <source>
        <dbReference type="SAM" id="MobiDB-lite"/>
    </source>
</evidence>
<dbReference type="AlphaFoldDB" id="A0AAU9VB59"/>
<protein>
    <submittedName>
        <fullName evidence="2">Uncharacterized protein</fullName>
    </submittedName>
</protein>
<keyword evidence="3" id="KW-1185">Reference proteome</keyword>
<feature type="region of interest" description="Disordered" evidence="1">
    <location>
        <begin position="43"/>
        <end position="92"/>
    </location>
</feature>
<accession>A0AAU9VB59</accession>
<gene>
    <name evidence="2" type="ORF">EEDITHA_LOCUS21379</name>
</gene>
<organism evidence="2 3">
    <name type="scientific">Euphydryas editha</name>
    <name type="common">Edith's checkerspot</name>
    <dbReference type="NCBI Taxonomy" id="104508"/>
    <lineage>
        <taxon>Eukaryota</taxon>
        <taxon>Metazoa</taxon>
        <taxon>Ecdysozoa</taxon>
        <taxon>Arthropoda</taxon>
        <taxon>Hexapoda</taxon>
        <taxon>Insecta</taxon>
        <taxon>Pterygota</taxon>
        <taxon>Neoptera</taxon>
        <taxon>Endopterygota</taxon>
        <taxon>Lepidoptera</taxon>
        <taxon>Glossata</taxon>
        <taxon>Ditrysia</taxon>
        <taxon>Papilionoidea</taxon>
        <taxon>Nymphalidae</taxon>
        <taxon>Nymphalinae</taxon>
        <taxon>Euphydryas</taxon>
    </lineage>
</organism>
<name>A0AAU9VB59_EUPED</name>
<sequence length="112" mass="12520">MRSVSKGTRGGSQRTALMSARGLREGLLTAFGCCGSYARAAPRGRRARWQRSERIMQRSSPTCPTSSREARRTKPTPRYAGRPKCTFTTPRMQSTYIFASRSDKRIDDESGP</sequence>
<evidence type="ECO:0000313" key="3">
    <source>
        <dbReference type="Proteomes" id="UP001153954"/>
    </source>
</evidence>